<sequence>MRQLHILTNNIKTVNQLTQQLYKSGVKENNIHVVHKDHSLIQFHGLNDSSFWQELDIIHCGQRGLLIGLLVGLTAGNGLLLFFPEASEHLALIIFVIGLLTAFSTWVGGMIGAAHDNYRIAPYHHHLKKGSFLLLVDIEPNQLVTVKQIVQQQHNAQYVGSTSTISNPFNGGELVRHDF</sequence>
<comment type="caution">
    <text evidence="2">The sequence shown here is derived from an EMBL/GenBank/DDBJ whole genome shotgun (WGS) entry which is preliminary data.</text>
</comment>
<keyword evidence="1" id="KW-0472">Membrane</keyword>
<gene>
    <name evidence="2" type="ORF">B9G39_19470</name>
</gene>
<keyword evidence="3" id="KW-1185">Reference proteome</keyword>
<feature type="transmembrane region" description="Helical" evidence="1">
    <location>
        <begin position="65"/>
        <end position="84"/>
    </location>
</feature>
<dbReference type="EMBL" id="NDXW01000001">
    <property type="protein sequence ID" value="RDH45453.1"/>
    <property type="molecule type" value="Genomic_DNA"/>
</dbReference>
<name>A0A4P9VPQ5_9GAMM</name>
<keyword evidence="1" id="KW-0812">Transmembrane</keyword>
<evidence type="ECO:0000313" key="2">
    <source>
        <dbReference type="EMBL" id="RDH45453.1"/>
    </source>
</evidence>
<dbReference type="AlphaFoldDB" id="A0A4P9VPQ5"/>
<evidence type="ECO:0000256" key="1">
    <source>
        <dbReference type="SAM" id="Phobius"/>
    </source>
</evidence>
<protein>
    <recommendedName>
        <fullName evidence="4">DUF1269 domain-containing protein</fullName>
    </recommendedName>
</protein>
<keyword evidence="1" id="KW-1133">Transmembrane helix</keyword>
<evidence type="ECO:0008006" key="4">
    <source>
        <dbReference type="Google" id="ProtNLM"/>
    </source>
</evidence>
<evidence type="ECO:0000313" key="3">
    <source>
        <dbReference type="Proteomes" id="UP000257039"/>
    </source>
</evidence>
<dbReference type="Proteomes" id="UP000257039">
    <property type="component" value="Unassembled WGS sequence"/>
</dbReference>
<feature type="transmembrane region" description="Helical" evidence="1">
    <location>
        <begin position="90"/>
        <end position="114"/>
    </location>
</feature>
<dbReference type="RefSeq" id="WP_027706457.1">
    <property type="nucleotide sequence ID" value="NZ_JAEVHG010000001.1"/>
</dbReference>
<proteinExistence type="predicted"/>
<reference evidence="2 3" key="1">
    <citation type="submission" date="2017-04" db="EMBL/GenBank/DDBJ databases">
        <title>Draft genome sequence of Zooshikella ganghwensis VG4 isolated from Red Sea sediments.</title>
        <authorList>
            <person name="Rehman Z."/>
            <person name="Alam I."/>
            <person name="Kamau A."/>
            <person name="Bajic V."/>
            <person name="Leiknes T."/>
        </authorList>
    </citation>
    <scope>NUCLEOTIDE SEQUENCE [LARGE SCALE GENOMIC DNA]</scope>
    <source>
        <strain evidence="2 3">VG4</strain>
    </source>
</reference>
<organism evidence="2 3">
    <name type="scientific">Zooshikella ganghwensis</name>
    <dbReference type="NCBI Taxonomy" id="202772"/>
    <lineage>
        <taxon>Bacteria</taxon>
        <taxon>Pseudomonadati</taxon>
        <taxon>Pseudomonadota</taxon>
        <taxon>Gammaproteobacteria</taxon>
        <taxon>Oceanospirillales</taxon>
        <taxon>Zooshikellaceae</taxon>
        <taxon>Zooshikella</taxon>
    </lineage>
</organism>
<accession>A0A4P9VPQ5</accession>